<evidence type="ECO:0000256" key="1">
    <source>
        <dbReference type="SAM" id="MobiDB-lite"/>
    </source>
</evidence>
<reference evidence="4" key="2">
    <citation type="submission" date="2021-01" db="EMBL/GenBank/DDBJ databases">
        <title>Chromosome-level genome assembly of a human fungal pathogen reveals clustering of transcriptionally co-regulated genes.</title>
        <authorList>
            <person name="Voorhies M."/>
            <person name="Cohen S."/>
            <person name="Shea T.P."/>
            <person name="Petrus S."/>
            <person name="Munoz J.F."/>
            <person name="Poplawski S."/>
            <person name="Goldman W.E."/>
            <person name="Michael T."/>
            <person name="Cuomo C.A."/>
            <person name="Sil A."/>
            <person name="Beyhan S."/>
        </authorList>
    </citation>
    <scope>NUCLEOTIDE SEQUENCE</scope>
    <source>
        <strain evidence="4">H88</strain>
    </source>
</reference>
<evidence type="ECO:0000313" key="3">
    <source>
        <dbReference type="EMBL" id="EGC44850.1"/>
    </source>
</evidence>
<dbReference type="PANTHER" id="PTHR28535">
    <property type="entry name" value="ZINC FINGER GRF-TYPE CONTAINING 1"/>
    <property type="match status" value="1"/>
</dbReference>
<feature type="compositionally biased region" description="Basic and acidic residues" evidence="1">
    <location>
        <begin position="284"/>
        <end position="293"/>
    </location>
</feature>
<feature type="compositionally biased region" description="Low complexity" evidence="1">
    <location>
        <begin position="527"/>
        <end position="545"/>
    </location>
</feature>
<dbReference type="EMBL" id="CP069105">
    <property type="protein sequence ID" value="QSS55626.1"/>
    <property type="molecule type" value="Genomic_DNA"/>
</dbReference>
<dbReference type="InterPro" id="IPR018838">
    <property type="entry name" value="ZGRF1-like_N"/>
</dbReference>
<evidence type="ECO:0000259" key="2">
    <source>
        <dbReference type="Pfam" id="PF10382"/>
    </source>
</evidence>
<dbReference type="HOGENOM" id="CLU_019990_0_0_1"/>
<dbReference type="Proteomes" id="UP000008142">
    <property type="component" value="Unassembled WGS sequence"/>
</dbReference>
<name>F0UEZ3_AJEC8</name>
<dbReference type="Pfam" id="PF10382">
    <property type="entry name" value="ZGRF1-like_N"/>
    <property type="match status" value="1"/>
</dbReference>
<proteinExistence type="predicted"/>
<dbReference type="OMA" id="FQCLFTH"/>
<feature type="compositionally biased region" description="Polar residues" evidence="1">
    <location>
        <begin position="468"/>
        <end position="479"/>
    </location>
</feature>
<dbReference type="InterPro" id="IPR052800">
    <property type="entry name" value="DNA_Repair_Helicase_ZGRF1"/>
</dbReference>
<feature type="region of interest" description="Disordered" evidence="1">
    <location>
        <begin position="585"/>
        <end position="606"/>
    </location>
</feature>
<feature type="region of interest" description="Disordered" evidence="1">
    <location>
        <begin position="164"/>
        <end position="267"/>
    </location>
</feature>
<evidence type="ECO:0000313" key="4">
    <source>
        <dbReference type="EMBL" id="QSS55626.1"/>
    </source>
</evidence>
<feature type="compositionally biased region" description="Polar residues" evidence="1">
    <location>
        <begin position="204"/>
        <end position="223"/>
    </location>
</feature>
<dbReference type="GO" id="GO:0035861">
    <property type="term" value="C:site of double-strand break"/>
    <property type="evidence" value="ECO:0007669"/>
    <property type="project" value="TreeGrafter"/>
</dbReference>
<evidence type="ECO:0000313" key="5">
    <source>
        <dbReference type="Proteomes" id="UP000008142"/>
    </source>
</evidence>
<sequence>MNSSATTTTPQTSAPVSKFRCLFSHDIRRKAKRWHDGILRYHSFNKRIMVYDTQSNFIGDLHWRDGEGLHDGDELELERGVLVQVGECVEQTLTDLTELLEKRKHATTSPTKAFSPDASSRPALSAHGNIVAPNSSGRLKSLNELLSIGRARIGRAALPSKSPYEERYGAIRPDNDGADAANTERAPKRQKVHSREQGRDVDRSSWQNLLRDSGSHSSVSTFQPARDLVRNSVSTSSKSSSTDIPKTTNKGDRSKSQTIIDFGNPPGAVNILRMAIEKPRKKLMYKDLLDPQPRRSTTPRSQQNSRGKQNSSVRTRRDSSPLPIENPAAEIENIPPVGPAFKSPAPTSTDINSTLQFIPSTSTLRAIQEAEPPPSSQKTKPINQFFQKSSKHAPPITTIKSQKEVAPSPVAQAPQTTAMVCNIENSSPKSHESPQSPNRPSIISHSGIPPSSIQTKLSSHPTPPEPQINPSKPTIQRSDSIPIHISQPTITEKASQSAPAPSPPPAPHPQKPFQKAPSDPSSMLRGTTTSSTVTTAVTAPPSAAAIPRTRQSLLAPKRNQHVATCVDVDDGEEQGPWTEEALDLFDWWPPGRPKPESKKGRGKVAG</sequence>
<dbReference type="VEuPathDB" id="FungiDB:I7I53_03558"/>
<dbReference type="OrthoDB" id="6513042at2759"/>
<organism evidence="5">
    <name type="scientific">Ajellomyces capsulatus (strain H88)</name>
    <name type="common">Darling's disease fungus</name>
    <name type="synonym">Histoplasma capsulatum</name>
    <dbReference type="NCBI Taxonomy" id="544711"/>
    <lineage>
        <taxon>Eukaryota</taxon>
        <taxon>Fungi</taxon>
        <taxon>Dikarya</taxon>
        <taxon>Ascomycota</taxon>
        <taxon>Pezizomycotina</taxon>
        <taxon>Eurotiomycetes</taxon>
        <taxon>Eurotiomycetidae</taxon>
        <taxon>Onygenales</taxon>
        <taxon>Ajellomycetaceae</taxon>
        <taxon>Histoplasma</taxon>
    </lineage>
</organism>
<feature type="region of interest" description="Disordered" evidence="1">
    <location>
        <begin position="107"/>
        <end position="136"/>
    </location>
</feature>
<reference evidence="5" key="1">
    <citation type="submission" date="2008-07" db="EMBL/GenBank/DDBJ databases">
        <title>Annotation of Ajellomyces capsulatus strain H88.</title>
        <authorList>
            <person name="Champion M."/>
            <person name="Cuomo C."/>
            <person name="Ma L.-J."/>
            <person name="Henn M.R."/>
            <person name="Sil A."/>
            <person name="Goldman B."/>
            <person name="Young S.K."/>
            <person name="Kodira C.D."/>
            <person name="Zeng Q."/>
            <person name="Koehrsen M."/>
            <person name="Alvarado L."/>
            <person name="Berlin A."/>
            <person name="Borenstein D."/>
            <person name="Chen Z."/>
            <person name="Engels R."/>
            <person name="Freedman E."/>
            <person name="Gellesch M."/>
            <person name="Goldberg J."/>
            <person name="Griggs A."/>
            <person name="Gujja S."/>
            <person name="Heiman D."/>
            <person name="Hepburn T."/>
            <person name="Howarth C."/>
            <person name="Jen D."/>
            <person name="Larson L."/>
            <person name="Lewis B."/>
            <person name="Mehta T."/>
            <person name="Park D."/>
            <person name="Pearson M."/>
            <person name="Roberts A."/>
            <person name="Saif S."/>
            <person name="Shea T."/>
            <person name="Shenoy N."/>
            <person name="Sisk P."/>
            <person name="Stolte C."/>
            <person name="Sykes S."/>
            <person name="Walk T."/>
            <person name="White J."/>
            <person name="Yandava C."/>
            <person name="Klein B."/>
            <person name="McEwen J.G."/>
            <person name="Puccia R."/>
            <person name="Goldman G.H."/>
            <person name="Felipe M.S."/>
            <person name="Nino-Vega G."/>
            <person name="San-Blas G."/>
            <person name="Taylor J."/>
            <person name="Mendoza L."/>
            <person name="Galagan J."/>
            <person name="Nusbaum C."/>
            <person name="Birren B."/>
        </authorList>
    </citation>
    <scope>NUCLEOTIDE SEQUENCE [LARGE SCALE GENOMIC DNA]</scope>
    <source>
        <strain evidence="5">H88</strain>
    </source>
</reference>
<feature type="region of interest" description="Disordered" evidence="1">
    <location>
        <begin position="284"/>
        <end position="351"/>
    </location>
</feature>
<dbReference type="STRING" id="544711.F0UEZ3"/>
<feature type="compositionally biased region" description="Basic and acidic residues" evidence="1">
    <location>
        <begin position="164"/>
        <end position="175"/>
    </location>
</feature>
<dbReference type="PANTHER" id="PTHR28535:SF1">
    <property type="entry name" value="PROTEIN ZGRF1"/>
    <property type="match status" value="1"/>
</dbReference>
<feature type="domain" description="5'-3' DNA helicase ZGRF1-like N-terminal" evidence="2">
    <location>
        <begin position="16"/>
        <end position="95"/>
    </location>
</feature>
<dbReference type="GO" id="GO:0006302">
    <property type="term" value="P:double-strand break repair"/>
    <property type="evidence" value="ECO:0007669"/>
    <property type="project" value="TreeGrafter"/>
</dbReference>
<accession>F0UEZ3</accession>
<feature type="compositionally biased region" description="Low complexity" evidence="1">
    <location>
        <begin position="232"/>
        <end position="242"/>
    </location>
</feature>
<dbReference type="EMBL" id="DS990638">
    <property type="protein sequence ID" value="EGC44850.1"/>
    <property type="molecule type" value="Genomic_DNA"/>
</dbReference>
<feature type="compositionally biased region" description="Basic and acidic residues" evidence="1">
    <location>
        <begin position="193"/>
        <end position="203"/>
    </location>
</feature>
<feature type="compositionally biased region" description="Polar residues" evidence="1">
    <location>
        <begin position="294"/>
        <end position="313"/>
    </location>
</feature>
<feature type="region of interest" description="Disordered" evidence="1">
    <location>
        <begin position="388"/>
        <end position="552"/>
    </location>
</feature>
<feature type="compositionally biased region" description="Pro residues" evidence="1">
    <location>
        <begin position="500"/>
        <end position="510"/>
    </location>
</feature>
<dbReference type="GO" id="GO:0005634">
    <property type="term" value="C:nucleus"/>
    <property type="evidence" value="ECO:0007669"/>
    <property type="project" value="TreeGrafter"/>
</dbReference>
<protein>
    <submittedName>
        <fullName evidence="4">DUF2439 superfamily domain-containing protein</fullName>
    </submittedName>
</protein>
<gene>
    <name evidence="3" type="ORF">HCEG_04065</name>
    <name evidence="4" type="ORF">I7I53_03558</name>
</gene>
<feature type="compositionally biased region" description="Low complexity" evidence="1">
    <location>
        <begin position="440"/>
        <end position="453"/>
    </location>
</feature>
<dbReference type="AlphaFoldDB" id="F0UEZ3"/>
<feature type="compositionally biased region" description="Polar residues" evidence="1">
    <location>
        <begin position="413"/>
        <end position="439"/>
    </location>
</feature>
<dbReference type="Proteomes" id="UP000663419">
    <property type="component" value="Chromosome 4"/>
</dbReference>